<feature type="signal peptide" evidence="9">
    <location>
        <begin position="1"/>
        <end position="18"/>
    </location>
</feature>
<keyword evidence="6" id="KW-0560">Oxidoreductase</keyword>
<reference evidence="13" key="1">
    <citation type="submission" date="2024-06" db="EMBL/GenBank/DDBJ databases">
        <title>Multi-omics analyses provide insights into the biosynthesis of the anticancer antibiotic pleurotin in Hohenbuehelia grisea.</title>
        <authorList>
            <person name="Weaver J.A."/>
            <person name="Alberti F."/>
        </authorList>
    </citation>
    <scope>NUCLEOTIDE SEQUENCE [LARGE SCALE GENOMIC DNA]</scope>
    <source>
        <strain evidence="13">T-177</strain>
    </source>
</reference>
<dbReference type="InterPro" id="IPR012132">
    <property type="entry name" value="GMC_OxRdtase"/>
</dbReference>
<dbReference type="Proteomes" id="UP001556367">
    <property type="component" value="Unassembled WGS sequence"/>
</dbReference>
<evidence type="ECO:0000256" key="1">
    <source>
        <dbReference type="ARBA" id="ARBA00001974"/>
    </source>
</evidence>
<evidence type="ECO:0000313" key="13">
    <source>
        <dbReference type="Proteomes" id="UP001556367"/>
    </source>
</evidence>
<feature type="domain" description="Glucose-methanol-choline oxidoreductase N-terminal" evidence="11">
    <location>
        <begin position="313"/>
        <end position="327"/>
    </location>
</feature>
<evidence type="ECO:0000256" key="7">
    <source>
        <dbReference type="ARBA" id="ARBA00023180"/>
    </source>
</evidence>
<evidence type="ECO:0000256" key="5">
    <source>
        <dbReference type="ARBA" id="ARBA00022827"/>
    </source>
</evidence>
<evidence type="ECO:0000256" key="3">
    <source>
        <dbReference type="ARBA" id="ARBA00022630"/>
    </source>
</evidence>
<dbReference type="SUPFAM" id="SSF51905">
    <property type="entry name" value="FAD/NAD(P)-binding domain"/>
    <property type="match status" value="1"/>
</dbReference>
<dbReference type="PROSITE" id="PS00623">
    <property type="entry name" value="GMC_OXRED_1"/>
    <property type="match status" value="1"/>
</dbReference>
<feature type="domain" description="Glucose-methanol-choline oxidoreductase N-terminal" evidence="10">
    <location>
        <begin position="111"/>
        <end position="134"/>
    </location>
</feature>
<comment type="cofactor">
    <cofactor evidence="1">
        <name>FAD</name>
        <dbReference type="ChEBI" id="CHEBI:57692"/>
    </cofactor>
</comment>
<keyword evidence="5 8" id="KW-0274">FAD</keyword>
<dbReference type="PROSITE" id="PS00624">
    <property type="entry name" value="GMC_OXRED_2"/>
    <property type="match status" value="1"/>
</dbReference>
<comment type="similarity">
    <text evidence="2 8">Belongs to the GMC oxidoreductase family.</text>
</comment>
<dbReference type="InterPro" id="IPR036188">
    <property type="entry name" value="FAD/NAD-bd_sf"/>
</dbReference>
<evidence type="ECO:0000259" key="10">
    <source>
        <dbReference type="PROSITE" id="PS00623"/>
    </source>
</evidence>
<organism evidence="12 13">
    <name type="scientific">Hohenbuehelia grisea</name>
    <dbReference type="NCBI Taxonomy" id="104357"/>
    <lineage>
        <taxon>Eukaryota</taxon>
        <taxon>Fungi</taxon>
        <taxon>Dikarya</taxon>
        <taxon>Basidiomycota</taxon>
        <taxon>Agaricomycotina</taxon>
        <taxon>Agaricomycetes</taxon>
        <taxon>Agaricomycetidae</taxon>
        <taxon>Agaricales</taxon>
        <taxon>Pleurotineae</taxon>
        <taxon>Pleurotaceae</taxon>
        <taxon>Hohenbuehelia</taxon>
    </lineage>
</organism>
<keyword evidence="3 8" id="KW-0285">Flavoprotein</keyword>
<dbReference type="Gene3D" id="3.50.50.60">
    <property type="entry name" value="FAD/NAD(P)-binding domain"/>
    <property type="match status" value="1"/>
</dbReference>
<dbReference type="Pfam" id="PF05199">
    <property type="entry name" value="GMC_oxred_C"/>
    <property type="match status" value="1"/>
</dbReference>
<evidence type="ECO:0000256" key="4">
    <source>
        <dbReference type="ARBA" id="ARBA00022729"/>
    </source>
</evidence>
<evidence type="ECO:0000259" key="11">
    <source>
        <dbReference type="PROSITE" id="PS00624"/>
    </source>
</evidence>
<dbReference type="Gene3D" id="4.10.450.10">
    <property type="entry name" value="Glucose Oxidase, domain 2"/>
    <property type="match status" value="1"/>
</dbReference>
<dbReference type="Gene3D" id="3.30.560.10">
    <property type="entry name" value="Glucose Oxidase, domain 3"/>
    <property type="match status" value="1"/>
</dbReference>
<evidence type="ECO:0000256" key="8">
    <source>
        <dbReference type="RuleBase" id="RU003968"/>
    </source>
</evidence>
<accession>A0ABR3JU86</accession>
<feature type="chain" id="PRO_5045988786" description="Glucose-methanol-choline oxidoreductase N-terminal domain-containing protein" evidence="9">
    <location>
        <begin position="19"/>
        <end position="608"/>
    </location>
</feature>
<proteinExistence type="inferred from homology"/>
<sequence>MRLHRASLALSLLPVSLAAPNLHKRAFGVSTSASVANGQTFDYIVIGGGLTGTTVAARLAEDSSKTVLLVEAGADNRNDPRVYDLYNYGQAFGSELDWSWQTDGGKTMVSGKTLGGSSSINGGHYTRGSNAQYDSWSSLLETSEANVGWNWQGLWNYMKKSETFSAPNSQQAAKGAQSIASYHGYSGPVQITYPDFMYGGPQQTAFIDTIVGLTGIKRYKDLNGGTPNCVSITPFMMNWHDGDHRSSAPMAYLTPVENVRTNWVTLTKHQVTKITWANNGVPLVASGIEFAPASGGSTRYTASARLEVIVAAGAIATPALLQLSGIGDSAVLGPLGIATRIDLKTVGKNLQEQTMNSLGANGNGFDKGGRGPSDAIAYPNLYEVFGSQANATAQRIRSSLSTWAASQASSALSASALQAIYQVQADLIINNNAPVVELFYDTGYPDDLGIDMWQLLPFSRGNVKITSTNPFTKPQISVNYFSVDFDLDVQVAGARLSRRILTSPPLSSLSTGETIPGGAVPDNASRGTDAAWKSWIKSQFFPVAHPIGTAAMMKRSLGGVVNAQLKVYDTANVRVVDASVMPLQISAHLSATLYGVAEKAADLIKASH</sequence>
<dbReference type="PANTHER" id="PTHR11552">
    <property type="entry name" value="GLUCOSE-METHANOL-CHOLINE GMC OXIDOREDUCTASE"/>
    <property type="match status" value="1"/>
</dbReference>
<keyword evidence="7" id="KW-0325">Glycoprotein</keyword>
<evidence type="ECO:0000256" key="6">
    <source>
        <dbReference type="ARBA" id="ARBA00023002"/>
    </source>
</evidence>
<evidence type="ECO:0000256" key="9">
    <source>
        <dbReference type="SAM" id="SignalP"/>
    </source>
</evidence>
<gene>
    <name evidence="12" type="ORF">HGRIS_014493</name>
</gene>
<name>A0ABR3JU86_9AGAR</name>
<dbReference type="InterPro" id="IPR000172">
    <property type="entry name" value="GMC_OxRdtase_N"/>
</dbReference>
<protein>
    <recommendedName>
        <fullName evidence="10 11">Glucose-methanol-choline oxidoreductase N-terminal domain-containing protein</fullName>
    </recommendedName>
</protein>
<dbReference type="SUPFAM" id="SSF54373">
    <property type="entry name" value="FAD-linked reductases, C-terminal domain"/>
    <property type="match status" value="1"/>
</dbReference>
<dbReference type="PANTHER" id="PTHR11552:SF201">
    <property type="entry name" value="GLUCOSE-METHANOL-CHOLINE OXIDOREDUCTASE N-TERMINAL DOMAIN-CONTAINING PROTEIN"/>
    <property type="match status" value="1"/>
</dbReference>
<keyword evidence="4 9" id="KW-0732">Signal</keyword>
<evidence type="ECO:0000313" key="12">
    <source>
        <dbReference type="EMBL" id="KAL0959214.1"/>
    </source>
</evidence>
<dbReference type="InterPro" id="IPR007867">
    <property type="entry name" value="GMC_OxRtase_C"/>
</dbReference>
<dbReference type="Pfam" id="PF00732">
    <property type="entry name" value="GMC_oxred_N"/>
    <property type="match status" value="1"/>
</dbReference>
<keyword evidence="13" id="KW-1185">Reference proteome</keyword>
<evidence type="ECO:0000256" key="2">
    <source>
        <dbReference type="ARBA" id="ARBA00010790"/>
    </source>
</evidence>
<dbReference type="EMBL" id="JASNQZ010000003">
    <property type="protein sequence ID" value="KAL0959214.1"/>
    <property type="molecule type" value="Genomic_DNA"/>
</dbReference>
<dbReference type="InterPro" id="IPR027424">
    <property type="entry name" value="Glucose_Oxidase_domain_2"/>
</dbReference>
<comment type="caution">
    <text evidence="12">The sequence shown here is derived from an EMBL/GenBank/DDBJ whole genome shotgun (WGS) entry which is preliminary data.</text>
</comment>
<dbReference type="PIRSF" id="PIRSF000137">
    <property type="entry name" value="Alcohol_oxidase"/>
    <property type="match status" value="1"/>
</dbReference>